<evidence type="ECO:0000313" key="2">
    <source>
        <dbReference type="EnsemblPlants" id="OPUNC12G06350.1"/>
    </source>
</evidence>
<dbReference type="Gramene" id="OPUNC12G06350.1">
    <property type="protein sequence ID" value="OPUNC12G06350.1"/>
    <property type="gene ID" value="OPUNC12G06350"/>
</dbReference>
<dbReference type="Proteomes" id="UP000026962">
    <property type="component" value="Chromosome 12"/>
</dbReference>
<feature type="transmembrane region" description="Helical" evidence="1">
    <location>
        <begin position="30"/>
        <end position="49"/>
    </location>
</feature>
<keyword evidence="1" id="KW-1133">Transmembrane helix</keyword>
<keyword evidence="1" id="KW-0472">Membrane</keyword>
<dbReference type="AlphaFoldDB" id="A0A0E0MKW1"/>
<protein>
    <submittedName>
        <fullName evidence="2">Uncharacterized protein</fullName>
    </submittedName>
</protein>
<accession>A0A0E0MKW1</accession>
<name>A0A0E0MKW1_ORYPU</name>
<organism evidence="2">
    <name type="scientific">Oryza punctata</name>
    <name type="common">Red rice</name>
    <dbReference type="NCBI Taxonomy" id="4537"/>
    <lineage>
        <taxon>Eukaryota</taxon>
        <taxon>Viridiplantae</taxon>
        <taxon>Streptophyta</taxon>
        <taxon>Embryophyta</taxon>
        <taxon>Tracheophyta</taxon>
        <taxon>Spermatophyta</taxon>
        <taxon>Magnoliopsida</taxon>
        <taxon>Liliopsida</taxon>
        <taxon>Poales</taxon>
        <taxon>Poaceae</taxon>
        <taxon>BOP clade</taxon>
        <taxon>Oryzoideae</taxon>
        <taxon>Oryzeae</taxon>
        <taxon>Oryzinae</taxon>
        <taxon>Oryza</taxon>
    </lineage>
</organism>
<reference evidence="2" key="2">
    <citation type="submission" date="2018-05" db="EMBL/GenBank/DDBJ databases">
        <title>OpunRS2 (Oryza punctata Reference Sequence Version 2).</title>
        <authorList>
            <person name="Zhang J."/>
            <person name="Kudrna D."/>
            <person name="Lee S."/>
            <person name="Talag J."/>
            <person name="Welchert J."/>
            <person name="Wing R.A."/>
        </authorList>
    </citation>
    <scope>NUCLEOTIDE SEQUENCE [LARGE SCALE GENOMIC DNA]</scope>
</reference>
<reference evidence="2" key="1">
    <citation type="submission" date="2015-04" db="UniProtKB">
        <authorList>
            <consortium name="EnsemblPlants"/>
        </authorList>
    </citation>
    <scope>IDENTIFICATION</scope>
</reference>
<dbReference type="EnsemblPlants" id="OPUNC12G06350.1">
    <property type="protein sequence ID" value="OPUNC12G06350.1"/>
    <property type="gene ID" value="OPUNC12G06350"/>
</dbReference>
<sequence>MATGLRAVMTVMVVPTIEVGDVGGGCSVRLRLSFGGVLGVLVIATMITWTRKVMTEVGGGQMARPWCGMVVS</sequence>
<proteinExistence type="predicted"/>
<keyword evidence="3" id="KW-1185">Reference proteome</keyword>
<evidence type="ECO:0000256" key="1">
    <source>
        <dbReference type="SAM" id="Phobius"/>
    </source>
</evidence>
<keyword evidence="1" id="KW-0812">Transmembrane</keyword>
<evidence type="ECO:0000313" key="3">
    <source>
        <dbReference type="Proteomes" id="UP000026962"/>
    </source>
</evidence>
<dbReference type="HOGENOM" id="CLU_2726578_0_0_1"/>